<comment type="caution">
    <text evidence="2">The sequence shown here is derived from an EMBL/GenBank/DDBJ whole genome shotgun (WGS) entry which is preliminary data.</text>
</comment>
<dbReference type="OrthoDB" id="2157530at2759"/>
<dbReference type="Proteomes" id="UP000799441">
    <property type="component" value="Unassembled WGS sequence"/>
</dbReference>
<keyword evidence="3" id="KW-1185">Reference proteome</keyword>
<feature type="domain" description="Heterokaryon incompatibility" evidence="1">
    <location>
        <begin position="137"/>
        <end position="281"/>
    </location>
</feature>
<reference evidence="2" key="1">
    <citation type="journal article" date="2020" name="Stud. Mycol.">
        <title>101 Dothideomycetes genomes: a test case for predicting lifestyles and emergence of pathogens.</title>
        <authorList>
            <person name="Haridas S."/>
            <person name="Albert R."/>
            <person name="Binder M."/>
            <person name="Bloem J."/>
            <person name="Labutti K."/>
            <person name="Salamov A."/>
            <person name="Andreopoulos B."/>
            <person name="Baker S."/>
            <person name="Barry K."/>
            <person name="Bills G."/>
            <person name="Bluhm B."/>
            <person name="Cannon C."/>
            <person name="Castanera R."/>
            <person name="Culley D."/>
            <person name="Daum C."/>
            <person name="Ezra D."/>
            <person name="Gonzalez J."/>
            <person name="Henrissat B."/>
            <person name="Kuo A."/>
            <person name="Liang C."/>
            <person name="Lipzen A."/>
            <person name="Lutzoni F."/>
            <person name="Magnuson J."/>
            <person name="Mondo S."/>
            <person name="Nolan M."/>
            <person name="Ohm R."/>
            <person name="Pangilinan J."/>
            <person name="Park H.-J."/>
            <person name="Ramirez L."/>
            <person name="Alfaro M."/>
            <person name="Sun H."/>
            <person name="Tritt A."/>
            <person name="Yoshinaga Y."/>
            <person name="Zwiers L.-H."/>
            <person name="Turgeon B."/>
            <person name="Goodwin S."/>
            <person name="Spatafora J."/>
            <person name="Crous P."/>
            <person name="Grigoriev I."/>
        </authorList>
    </citation>
    <scope>NUCLEOTIDE SEQUENCE</scope>
    <source>
        <strain evidence="2">CBS 116435</strain>
    </source>
</reference>
<dbReference type="PANTHER" id="PTHR24148">
    <property type="entry name" value="ANKYRIN REPEAT DOMAIN-CONTAINING PROTEIN 39 HOMOLOG-RELATED"/>
    <property type="match status" value="1"/>
</dbReference>
<gene>
    <name evidence="2" type="ORF">K431DRAFT_289723</name>
</gene>
<organism evidence="2 3">
    <name type="scientific">Polychaeton citri CBS 116435</name>
    <dbReference type="NCBI Taxonomy" id="1314669"/>
    <lineage>
        <taxon>Eukaryota</taxon>
        <taxon>Fungi</taxon>
        <taxon>Dikarya</taxon>
        <taxon>Ascomycota</taxon>
        <taxon>Pezizomycotina</taxon>
        <taxon>Dothideomycetes</taxon>
        <taxon>Dothideomycetidae</taxon>
        <taxon>Capnodiales</taxon>
        <taxon>Capnodiaceae</taxon>
        <taxon>Polychaeton</taxon>
    </lineage>
</organism>
<dbReference type="InterPro" id="IPR052895">
    <property type="entry name" value="HetReg/Transcr_Mod"/>
</dbReference>
<dbReference type="EMBL" id="MU003900">
    <property type="protein sequence ID" value="KAF2716062.1"/>
    <property type="molecule type" value="Genomic_DNA"/>
</dbReference>
<dbReference type="PANTHER" id="PTHR24148:SF73">
    <property type="entry name" value="HET DOMAIN PROTEIN (AFU_ORTHOLOGUE AFUA_8G01020)"/>
    <property type="match status" value="1"/>
</dbReference>
<sequence>MNHSTWFAAAGKWALIWILLPLFCTGLAIWTCERWLNRSAAPLGRTAPKLFKATLLAWDVCRTLPAGLVEGLPTAIQTRHSQYLHRWHFHKSYSDYSYKNLDHGDIRLLVLKRASWILPSTIKASLIHVPADHPLKYEALSYCWGNPTRSHEIIIDGERFMVTCSAFQLLRACRSMWREKTVWIDAICINQANNEEKAIQIQGMRRLYRRAPRVLAFPSSDYRLRLIQPLITRLSVEGIQKKSFVRYRTFVEGPESVPVQWRILAQLLSSDYFRRVWVFQEVVIGRTVDVYLGGLYVPWTTLATALANLPIEDVQVLLKTGASRERLDDDLFLTDGRSLSNIYLMQIVRNQAMESLEYDVSRSKGIFADLNARFGWKLAGLSANDLLIGLFYTNEFDATDARDRVFAILGLMQYNLDEELLRIDYHKSKEQVFEDVAQYLFFHCEQQSSVDILSFAGTGFATSCTSFRSWVPQLEAQRSCFRMTNAINYDYSFHASGDSHASIVRGNIPSSILVSGLLCDKVWLLSGYGPLETQVQYEKNKLPHNVEDINSMIAFTEGAMSLIDQHHDQRPGLQKRLWQCLIAGGDKYTKPYETQFAKSDPVPYLLMFLKAAKSAHSRTEFSQVLAQYSTAENKQVPEAFMNGGIAMFATSMIQICKGRRFGITQHGRMCLSPPFVEVGDDVFIPYGAQVPFLIRKKERIQGSSTHELVGEAYVDGIMMGEMMNSWGYRVVVRLT</sequence>
<dbReference type="Pfam" id="PF26639">
    <property type="entry name" value="Het-6_barrel"/>
    <property type="match status" value="1"/>
</dbReference>
<accession>A0A9P4Q0Y2</accession>
<name>A0A9P4Q0Y2_9PEZI</name>
<evidence type="ECO:0000313" key="2">
    <source>
        <dbReference type="EMBL" id="KAF2716062.1"/>
    </source>
</evidence>
<evidence type="ECO:0000259" key="1">
    <source>
        <dbReference type="Pfam" id="PF06985"/>
    </source>
</evidence>
<evidence type="ECO:0000313" key="3">
    <source>
        <dbReference type="Proteomes" id="UP000799441"/>
    </source>
</evidence>
<protein>
    <submittedName>
        <fullName evidence="2">HET-domain-containing protein</fullName>
    </submittedName>
</protein>
<proteinExistence type="predicted"/>
<dbReference type="InterPro" id="IPR010730">
    <property type="entry name" value="HET"/>
</dbReference>
<dbReference type="AlphaFoldDB" id="A0A9P4Q0Y2"/>
<dbReference type="Pfam" id="PF06985">
    <property type="entry name" value="HET"/>
    <property type="match status" value="1"/>
</dbReference>